<evidence type="ECO:0000256" key="1">
    <source>
        <dbReference type="ARBA" id="ARBA00006096"/>
    </source>
</evidence>
<dbReference type="PRINTS" id="PR00922">
    <property type="entry name" value="DADACBPTASE3"/>
</dbReference>
<dbReference type="PANTHER" id="PTHR30023:SF0">
    <property type="entry name" value="PENICILLIN-SENSITIVE CARBOXYPEPTIDASE A"/>
    <property type="match status" value="1"/>
</dbReference>
<evidence type="ECO:0000256" key="3">
    <source>
        <dbReference type="SAM" id="MobiDB-lite"/>
    </source>
</evidence>
<comment type="similarity">
    <text evidence="1">Belongs to the peptidase S13 family.</text>
</comment>
<dbReference type="GO" id="GO:0009002">
    <property type="term" value="F:serine-type D-Ala-D-Ala carboxypeptidase activity"/>
    <property type="evidence" value="ECO:0007669"/>
    <property type="project" value="UniProtKB-EC"/>
</dbReference>
<sequence>MQHQVRTDTRLRSPLHFTGSPSNGSRPWLQSIAVGVIALGQVACAQTTATQGAERTTPAAVAVQVAPNPSPAVRAPIAQSAPAAPMQPASTIATGRLPAEVEAALQRGKLAPDAVSVVVMDASGTQRPLLDVRSDVQRNPASVMKLVTTFAALELLGPAYTWDTSVSTDGSIAKGALNGNLYIQGSGDPKLVMERLWLMQRRLQDRGVKVIVGDVVLDRSAFQLPPIDPAYFDNEPFRPYNAVPDALLVNYKSMTMSFMPDAAAGVARIAYEPAIANMNLPATVPLVNTKGGCGNWRAALKANFAVAGQIQFAGGYPAACEENSWSIAPAAPESFAPRVFEGMWREAGGKITGQVRFGTVPQGATPLMRFDSPSLTEVVRDINKYSNNVMAQQVFLTLGKQRAGVGTFEGGRQAVAQWWSERMGGMSQPTVDNGAGLSRDARVTAGGLAKMLSVAWTSNVMPELMASMPIVGVDGTMKKSKSSAVGGAHLKTGTLRDASAIAGYVNGANGRRWVVVALANSDNAPAARPAWDALIDWVAAQ</sequence>
<dbReference type="EC" id="3.4.21.-" evidence="4"/>
<evidence type="ECO:0000313" key="5">
    <source>
        <dbReference type="Proteomes" id="UP000562492"/>
    </source>
</evidence>
<keyword evidence="2 4" id="KW-0378">Hydrolase</keyword>
<keyword evidence="4" id="KW-0645">Protease</keyword>
<dbReference type="NCBIfam" id="TIGR00666">
    <property type="entry name" value="PBP4"/>
    <property type="match status" value="1"/>
</dbReference>
<dbReference type="PANTHER" id="PTHR30023">
    <property type="entry name" value="D-ALANYL-D-ALANINE CARBOXYPEPTIDASE"/>
    <property type="match status" value="1"/>
</dbReference>
<evidence type="ECO:0000313" key="4">
    <source>
        <dbReference type="EMBL" id="MBB6576106.1"/>
    </source>
</evidence>
<comment type="caution">
    <text evidence="4">The sequence shown here is derived from an EMBL/GenBank/DDBJ whole genome shotgun (WGS) entry which is preliminary data.</text>
</comment>
<keyword evidence="5" id="KW-1185">Reference proteome</keyword>
<feature type="compositionally biased region" description="Basic and acidic residues" evidence="3">
    <location>
        <begin position="1"/>
        <end position="11"/>
    </location>
</feature>
<dbReference type="Pfam" id="PF02113">
    <property type="entry name" value="Peptidase_S13"/>
    <property type="match status" value="1"/>
</dbReference>
<reference evidence="4 5" key="1">
    <citation type="submission" date="2020-08" db="EMBL/GenBank/DDBJ databases">
        <title>Functional genomics of gut bacteria from endangered species of beetles.</title>
        <authorList>
            <person name="Carlos-Shanley C."/>
        </authorList>
    </citation>
    <scope>NUCLEOTIDE SEQUENCE [LARGE SCALE GENOMIC DNA]</scope>
    <source>
        <strain evidence="4 5">S00124</strain>
    </source>
</reference>
<dbReference type="InterPro" id="IPR012338">
    <property type="entry name" value="Beta-lactam/transpept-like"/>
</dbReference>
<gene>
    <name evidence="4" type="ORF">HNP33_000154</name>
</gene>
<dbReference type="InterPro" id="IPR000667">
    <property type="entry name" value="Peptidase_S13"/>
</dbReference>
<evidence type="ECO:0000256" key="2">
    <source>
        <dbReference type="ARBA" id="ARBA00022801"/>
    </source>
</evidence>
<dbReference type="EC" id="3.4.16.4" evidence="4"/>
<keyword evidence="4" id="KW-0121">Carboxypeptidase</keyword>
<protein>
    <submittedName>
        <fullName evidence="4">D-alanyl-D-alanine carboxypeptidase/D-alanyl-D-alanine-endopeptidase (Penicillin-binding protein 4)</fullName>
        <ecNumber evidence="4">3.4.16.4</ecNumber>
        <ecNumber evidence="4">3.4.21.-</ecNumber>
    </submittedName>
</protein>
<feature type="region of interest" description="Disordered" evidence="3">
    <location>
        <begin position="1"/>
        <end position="24"/>
    </location>
</feature>
<organism evidence="4 5">
    <name type="scientific">Comamonas odontotermitis</name>
    <dbReference type="NCBI Taxonomy" id="379895"/>
    <lineage>
        <taxon>Bacteria</taxon>
        <taxon>Pseudomonadati</taxon>
        <taxon>Pseudomonadota</taxon>
        <taxon>Betaproteobacteria</taxon>
        <taxon>Burkholderiales</taxon>
        <taxon>Comamonadaceae</taxon>
        <taxon>Comamonas</taxon>
    </lineage>
</organism>
<dbReference type="Proteomes" id="UP000562492">
    <property type="component" value="Unassembled WGS sequence"/>
</dbReference>
<proteinExistence type="inferred from homology"/>
<dbReference type="EMBL" id="JACHKZ010000001">
    <property type="protein sequence ID" value="MBB6576106.1"/>
    <property type="molecule type" value="Genomic_DNA"/>
</dbReference>
<dbReference type="Gene3D" id="3.40.710.10">
    <property type="entry name" value="DD-peptidase/beta-lactamase superfamily"/>
    <property type="match status" value="2"/>
</dbReference>
<dbReference type="SUPFAM" id="SSF56601">
    <property type="entry name" value="beta-lactamase/transpeptidase-like"/>
    <property type="match status" value="1"/>
</dbReference>
<accession>A0ABR6RAC2</accession>
<name>A0ABR6RAC2_9BURK</name>
<dbReference type="Gene3D" id="3.50.80.20">
    <property type="entry name" value="D-Ala-D-Ala carboxypeptidase C, peptidase S13"/>
    <property type="match status" value="1"/>
</dbReference>